<dbReference type="PANTHER" id="PTHR45779">
    <property type="entry name" value="PEPTIDYLPROLYL ISOMERASE"/>
    <property type="match status" value="1"/>
</dbReference>
<organism evidence="8 9">
    <name type="scientific">Microcella frigidaquae</name>
    <dbReference type="NCBI Taxonomy" id="424758"/>
    <lineage>
        <taxon>Bacteria</taxon>
        <taxon>Bacillati</taxon>
        <taxon>Actinomycetota</taxon>
        <taxon>Actinomycetes</taxon>
        <taxon>Micrococcales</taxon>
        <taxon>Microbacteriaceae</taxon>
        <taxon>Microcella</taxon>
    </lineage>
</organism>
<evidence type="ECO:0000256" key="2">
    <source>
        <dbReference type="ARBA" id="ARBA00013194"/>
    </source>
</evidence>
<dbReference type="RefSeq" id="WP_165878968.1">
    <property type="nucleotide sequence ID" value="NZ_BAAANZ010000001.1"/>
</dbReference>
<keyword evidence="3 5" id="KW-0697">Rotamase</keyword>
<dbReference type="SUPFAM" id="SSF54534">
    <property type="entry name" value="FKBP-like"/>
    <property type="match status" value="1"/>
</dbReference>
<dbReference type="GO" id="GO:0003755">
    <property type="term" value="F:peptidyl-prolyl cis-trans isomerase activity"/>
    <property type="evidence" value="ECO:0007669"/>
    <property type="project" value="UniProtKB-KW"/>
</dbReference>
<dbReference type="InterPro" id="IPR046357">
    <property type="entry name" value="PPIase_dom_sf"/>
</dbReference>
<evidence type="ECO:0000256" key="1">
    <source>
        <dbReference type="ARBA" id="ARBA00000971"/>
    </source>
</evidence>
<dbReference type="EMBL" id="JACHBS010000001">
    <property type="protein sequence ID" value="MBB5616791.1"/>
    <property type="molecule type" value="Genomic_DNA"/>
</dbReference>
<feature type="domain" description="PPIase FKBP-type" evidence="7">
    <location>
        <begin position="236"/>
        <end position="330"/>
    </location>
</feature>
<keyword evidence="6" id="KW-0732">Signal</keyword>
<reference evidence="8 9" key="1">
    <citation type="submission" date="2020-08" db="EMBL/GenBank/DDBJ databases">
        <title>Sequencing the genomes of 1000 actinobacteria strains.</title>
        <authorList>
            <person name="Klenk H.-P."/>
        </authorList>
    </citation>
    <scope>NUCLEOTIDE SEQUENCE [LARGE SCALE GENOMIC DNA]</scope>
    <source>
        <strain evidence="8 9">DSM 23889</strain>
    </source>
</reference>
<proteinExistence type="predicted"/>
<dbReference type="PROSITE" id="PS50059">
    <property type="entry name" value="FKBP_PPIASE"/>
    <property type="match status" value="1"/>
</dbReference>
<keyword evidence="4 5" id="KW-0413">Isomerase</keyword>
<evidence type="ECO:0000256" key="3">
    <source>
        <dbReference type="ARBA" id="ARBA00023110"/>
    </source>
</evidence>
<protein>
    <recommendedName>
        <fullName evidence="2 5">peptidylprolyl isomerase</fullName>
        <ecNumber evidence="2 5">5.2.1.8</ecNumber>
    </recommendedName>
</protein>
<dbReference type="InterPro" id="IPR044609">
    <property type="entry name" value="FKBP2/11"/>
</dbReference>
<dbReference type="Proteomes" id="UP000552883">
    <property type="component" value="Unassembled WGS sequence"/>
</dbReference>
<evidence type="ECO:0000256" key="5">
    <source>
        <dbReference type="PROSITE-ProRule" id="PRU00277"/>
    </source>
</evidence>
<dbReference type="Pfam" id="PF00254">
    <property type="entry name" value="FKBP_C"/>
    <property type="match status" value="1"/>
</dbReference>
<evidence type="ECO:0000256" key="6">
    <source>
        <dbReference type="SAM" id="SignalP"/>
    </source>
</evidence>
<dbReference type="InterPro" id="IPR001179">
    <property type="entry name" value="PPIase_FKBP_dom"/>
</dbReference>
<evidence type="ECO:0000313" key="9">
    <source>
        <dbReference type="Proteomes" id="UP000552883"/>
    </source>
</evidence>
<keyword evidence="9" id="KW-1185">Reference proteome</keyword>
<dbReference type="PROSITE" id="PS51257">
    <property type="entry name" value="PROKAR_LIPOPROTEIN"/>
    <property type="match status" value="1"/>
</dbReference>
<feature type="signal peptide" evidence="6">
    <location>
        <begin position="1"/>
        <end position="26"/>
    </location>
</feature>
<accession>A0A840X3F3</accession>
<evidence type="ECO:0000256" key="4">
    <source>
        <dbReference type="ARBA" id="ARBA00023235"/>
    </source>
</evidence>
<dbReference type="AlphaFoldDB" id="A0A840X3F3"/>
<dbReference type="PANTHER" id="PTHR45779:SF7">
    <property type="entry name" value="PEPTIDYLPROLYL ISOMERASE"/>
    <property type="match status" value="1"/>
</dbReference>
<sequence>MNATPRRSVRTASALLLSTALVGTLAACTAPVGTTGACTPVVPTGTSAGYVEASGAFGSEPDVDFPTPLETDGAQQAVIDAGEGDPIARGQIVDFQVSLFNGENGELITASSYDPAEAPLRRTAGAELDLLAEAVQCAQVGSRIAVTGTITDVFGPDTLDPSLGLGNNDAVVLVVDVQAAYLGRATGIPQLGASGIPAVVTTPDGVPGVTIPNEEPPTELRAHTLVLGQGAALEEGDRAVLHYTGLLWSTRTVFDSSWERGAPATFPIASFEDDPAGIVPGLAQGLVGKTVGSQVIVVIPPELGYPAGQAPATIPDGSTMVFVVDILGVEG</sequence>
<comment type="caution">
    <text evidence="8">The sequence shown here is derived from an EMBL/GenBank/DDBJ whole genome shotgun (WGS) entry which is preliminary data.</text>
</comment>
<dbReference type="EC" id="5.2.1.8" evidence="2 5"/>
<name>A0A840X3F3_9MICO</name>
<feature type="chain" id="PRO_5032559086" description="peptidylprolyl isomerase" evidence="6">
    <location>
        <begin position="27"/>
        <end position="331"/>
    </location>
</feature>
<evidence type="ECO:0000259" key="7">
    <source>
        <dbReference type="PROSITE" id="PS50059"/>
    </source>
</evidence>
<evidence type="ECO:0000313" key="8">
    <source>
        <dbReference type="EMBL" id="MBB5616791.1"/>
    </source>
</evidence>
<gene>
    <name evidence="8" type="ORF">BJ959_000287</name>
</gene>
<dbReference type="Gene3D" id="3.10.50.40">
    <property type="match status" value="1"/>
</dbReference>
<comment type="catalytic activity">
    <reaction evidence="1 5">
        <text>[protein]-peptidylproline (omega=180) = [protein]-peptidylproline (omega=0)</text>
        <dbReference type="Rhea" id="RHEA:16237"/>
        <dbReference type="Rhea" id="RHEA-COMP:10747"/>
        <dbReference type="Rhea" id="RHEA-COMP:10748"/>
        <dbReference type="ChEBI" id="CHEBI:83833"/>
        <dbReference type="ChEBI" id="CHEBI:83834"/>
        <dbReference type="EC" id="5.2.1.8"/>
    </reaction>
</comment>